<protein>
    <submittedName>
        <fullName evidence="1">Uncharacterized protein</fullName>
    </submittedName>
</protein>
<organism evidence="1 2">
    <name type="scientific">Allacma fusca</name>
    <dbReference type="NCBI Taxonomy" id="39272"/>
    <lineage>
        <taxon>Eukaryota</taxon>
        <taxon>Metazoa</taxon>
        <taxon>Ecdysozoa</taxon>
        <taxon>Arthropoda</taxon>
        <taxon>Hexapoda</taxon>
        <taxon>Collembola</taxon>
        <taxon>Symphypleona</taxon>
        <taxon>Sminthuridae</taxon>
        <taxon>Allacma</taxon>
    </lineage>
</organism>
<comment type="caution">
    <text evidence="1">The sequence shown here is derived from an EMBL/GenBank/DDBJ whole genome shotgun (WGS) entry which is preliminary data.</text>
</comment>
<sequence length="144" mass="16642">MLTEAEWKLIKKQMPISCNTPVIPFVWNIPESYLSPTQSKLKLIFCYFCASLSFSYTSLTTITLVQHLHDSAIGDLVMHFLTVTWYCTVTVNQFNAIICREDIASLFNSIEKMNSVKDGTFYKGLKRHESRFSRGDMRTRIRVS</sequence>
<dbReference type="EMBL" id="CAJVCH010269767">
    <property type="protein sequence ID" value="CAG7734465.1"/>
    <property type="molecule type" value="Genomic_DNA"/>
</dbReference>
<gene>
    <name evidence="1" type="ORF">AFUS01_LOCUS22853</name>
</gene>
<dbReference type="AlphaFoldDB" id="A0A8J2P790"/>
<reference evidence="1" key="1">
    <citation type="submission" date="2021-06" db="EMBL/GenBank/DDBJ databases">
        <authorList>
            <person name="Hodson N. C."/>
            <person name="Mongue J. A."/>
            <person name="Jaron S. K."/>
        </authorList>
    </citation>
    <scope>NUCLEOTIDE SEQUENCE</scope>
</reference>
<evidence type="ECO:0000313" key="1">
    <source>
        <dbReference type="EMBL" id="CAG7734465.1"/>
    </source>
</evidence>
<dbReference type="Proteomes" id="UP000708208">
    <property type="component" value="Unassembled WGS sequence"/>
</dbReference>
<accession>A0A8J2P790</accession>
<keyword evidence="2" id="KW-1185">Reference proteome</keyword>
<proteinExistence type="predicted"/>
<evidence type="ECO:0000313" key="2">
    <source>
        <dbReference type="Proteomes" id="UP000708208"/>
    </source>
</evidence>
<name>A0A8J2P790_9HEXA</name>